<gene>
    <name evidence="2" type="ORF">SAMN04244550_00713</name>
</gene>
<evidence type="ECO:0000313" key="2">
    <source>
        <dbReference type="EMBL" id="SDE60621.1"/>
    </source>
</evidence>
<reference evidence="2 3" key="1">
    <citation type="submission" date="2016-10" db="EMBL/GenBank/DDBJ databases">
        <authorList>
            <person name="de Groot N.N."/>
        </authorList>
    </citation>
    <scope>NUCLEOTIDE SEQUENCE [LARGE SCALE GENOMIC DNA]</scope>
    <source>
        <strain evidence="3">DSM 938 / 37b4</strain>
    </source>
</reference>
<proteinExistence type="predicted"/>
<protein>
    <recommendedName>
        <fullName evidence="4">FlgN protein</fullName>
    </recommendedName>
</protein>
<evidence type="ECO:0008006" key="4">
    <source>
        <dbReference type="Google" id="ProtNLM"/>
    </source>
</evidence>
<dbReference type="OrthoDB" id="7689229at2"/>
<dbReference type="Proteomes" id="UP000183812">
    <property type="component" value="Unassembled WGS sequence"/>
</dbReference>
<name>A0A1G7EAB9_RHOCA</name>
<dbReference type="RefSeq" id="WP_074552843.1">
    <property type="nucleotide sequence ID" value="NZ_CP119563.1"/>
</dbReference>
<evidence type="ECO:0000256" key="1">
    <source>
        <dbReference type="SAM" id="MobiDB-lite"/>
    </source>
</evidence>
<accession>A0A1G7EAB9</accession>
<dbReference type="EMBL" id="FNAY01000002">
    <property type="protein sequence ID" value="SDE60621.1"/>
    <property type="molecule type" value="Genomic_DNA"/>
</dbReference>
<evidence type="ECO:0000313" key="3">
    <source>
        <dbReference type="Proteomes" id="UP000183812"/>
    </source>
</evidence>
<sequence length="114" mass="12875">MQNETEDRIARLIDLLRLEKDVIRNAEFAALPDLVSRKEVLMEELKCTPARLLLAAQEMAIENQRLLDAAIKGVRSVQARLAEIREASKSYTSYDQHGKARKISPEGGSVERRA</sequence>
<feature type="region of interest" description="Disordered" evidence="1">
    <location>
        <begin position="90"/>
        <end position="114"/>
    </location>
</feature>
<dbReference type="AlphaFoldDB" id="A0A1G7EAB9"/>
<organism evidence="2 3">
    <name type="scientific">Rhodobacter capsulatus</name>
    <name type="common">Rhodopseudomonas capsulata</name>
    <dbReference type="NCBI Taxonomy" id="1061"/>
    <lineage>
        <taxon>Bacteria</taxon>
        <taxon>Pseudomonadati</taxon>
        <taxon>Pseudomonadota</taxon>
        <taxon>Alphaproteobacteria</taxon>
        <taxon>Rhodobacterales</taxon>
        <taxon>Rhodobacter group</taxon>
        <taxon>Rhodobacter</taxon>
    </lineage>
</organism>